<dbReference type="RefSeq" id="WP_132424327.1">
    <property type="nucleotide sequence ID" value="NZ_SMFZ01000001.1"/>
</dbReference>
<gene>
    <name evidence="1" type="ORF">EV378_2545</name>
</gene>
<name>A0A4R1HYQ7_PSEEN</name>
<sequence length="198" mass="21040">MSLVRSAAGAVLVGGGRAVGHLQELVPALRGAPPSAGQERLLRMVFGDALPPGEISIVAGLRAAGIFGLNRRPVTLGTTIYLKDDTRNSLLVHEATHVWQYRRLGVRYAADAVVAQTTGHAYDWRAAVAAGATRWLDLDVEGQAQYLQDLYEGGNGYEDGNLVIGGGVYFRAWDAGTVRDHPGHRALAEDAVATIRGA</sequence>
<keyword evidence="2" id="KW-1185">Reference proteome</keyword>
<accession>A0A4R1HYQ7</accession>
<protein>
    <recommendedName>
        <fullName evidence="3">DUF4157 domain-containing protein</fullName>
    </recommendedName>
</protein>
<dbReference type="OrthoDB" id="4317910at2"/>
<dbReference type="AlphaFoldDB" id="A0A4R1HYQ7"/>
<proteinExistence type="predicted"/>
<evidence type="ECO:0000313" key="1">
    <source>
        <dbReference type="EMBL" id="TCK26703.1"/>
    </source>
</evidence>
<reference evidence="1 2" key="1">
    <citation type="submission" date="2019-03" db="EMBL/GenBank/DDBJ databases">
        <title>Sequencing the genomes of 1000 actinobacteria strains.</title>
        <authorList>
            <person name="Klenk H.-P."/>
        </authorList>
    </citation>
    <scope>NUCLEOTIDE SEQUENCE [LARGE SCALE GENOMIC DNA]</scope>
    <source>
        <strain evidence="1 2">DSM 44969</strain>
    </source>
</reference>
<dbReference type="EMBL" id="SMFZ01000001">
    <property type="protein sequence ID" value="TCK26703.1"/>
    <property type="molecule type" value="Genomic_DNA"/>
</dbReference>
<evidence type="ECO:0008006" key="3">
    <source>
        <dbReference type="Google" id="ProtNLM"/>
    </source>
</evidence>
<dbReference type="Proteomes" id="UP000295560">
    <property type="component" value="Unassembled WGS sequence"/>
</dbReference>
<evidence type="ECO:0000313" key="2">
    <source>
        <dbReference type="Proteomes" id="UP000295560"/>
    </source>
</evidence>
<comment type="caution">
    <text evidence="1">The sequence shown here is derived from an EMBL/GenBank/DDBJ whole genome shotgun (WGS) entry which is preliminary data.</text>
</comment>
<organism evidence="1 2">
    <name type="scientific">Pseudonocardia endophytica</name>
    <dbReference type="NCBI Taxonomy" id="401976"/>
    <lineage>
        <taxon>Bacteria</taxon>
        <taxon>Bacillati</taxon>
        <taxon>Actinomycetota</taxon>
        <taxon>Actinomycetes</taxon>
        <taxon>Pseudonocardiales</taxon>
        <taxon>Pseudonocardiaceae</taxon>
        <taxon>Pseudonocardia</taxon>
    </lineage>
</organism>